<dbReference type="EMBL" id="LAXD01000001">
    <property type="protein sequence ID" value="KWW99956.1"/>
    <property type="molecule type" value="Genomic_DNA"/>
</dbReference>
<keyword evidence="2" id="KW-1185">Reference proteome</keyword>
<dbReference type="AlphaFoldDB" id="A0A132MQ13"/>
<dbReference type="STRING" id="1469144.LI90_1596"/>
<reference evidence="2" key="1">
    <citation type="submission" date="2015-04" db="EMBL/GenBank/DDBJ databases">
        <title>Physiological reanalysis, assessment of diazotrophy, and genome sequences of multiple isolates of Streptomyces thermoautotrophicus.</title>
        <authorList>
            <person name="MacKellar D.C."/>
            <person name="Lieber L."/>
            <person name="Norman J."/>
            <person name="Bolger A."/>
            <person name="Tobin C."/>
            <person name="Murray J.W."/>
            <person name="Chang R."/>
            <person name="Ford T."/>
            <person name="Nguyen P.Q."/>
            <person name="Woodward J."/>
            <person name="Permingeat H."/>
            <person name="Joshi N.S."/>
            <person name="Silver P.A."/>
            <person name="Usadel B."/>
            <person name="Rutherford A.W."/>
            <person name="Friesen M."/>
            <person name="Prell J."/>
        </authorList>
    </citation>
    <scope>NUCLEOTIDE SEQUENCE [LARGE SCALE GENOMIC DNA]</scope>
    <source>
        <strain evidence="2">H1</strain>
    </source>
</reference>
<organism evidence="1 2">
    <name type="scientific">Carbonactinospora thermoautotrophica</name>
    <dbReference type="NCBI Taxonomy" id="1469144"/>
    <lineage>
        <taxon>Bacteria</taxon>
        <taxon>Bacillati</taxon>
        <taxon>Actinomycetota</taxon>
        <taxon>Actinomycetes</taxon>
        <taxon>Kitasatosporales</taxon>
        <taxon>Carbonactinosporaceae</taxon>
        <taxon>Carbonactinospora</taxon>
    </lineage>
</organism>
<name>A0A132MQ13_9ACTN</name>
<dbReference type="PATRIC" id="fig|1469144.10.peg.1744"/>
<gene>
    <name evidence="1" type="ORF">LI90_1596</name>
</gene>
<comment type="caution">
    <text evidence="1">The sequence shown here is derived from an EMBL/GenBank/DDBJ whole genome shotgun (WGS) entry which is preliminary data.</text>
</comment>
<dbReference type="RefSeq" id="WP_096058999.1">
    <property type="nucleotide sequence ID" value="NZ_CP171739.1"/>
</dbReference>
<dbReference type="Proteomes" id="UP000070188">
    <property type="component" value="Unassembled WGS sequence"/>
</dbReference>
<proteinExistence type="predicted"/>
<evidence type="ECO:0000313" key="2">
    <source>
        <dbReference type="Proteomes" id="UP000070188"/>
    </source>
</evidence>
<protein>
    <submittedName>
        <fullName evidence="1">Uncharacterized protein</fullName>
    </submittedName>
</protein>
<accession>A0A132MQ13</accession>
<evidence type="ECO:0000313" key="1">
    <source>
        <dbReference type="EMBL" id="KWW99956.1"/>
    </source>
</evidence>
<dbReference type="OrthoDB" id="2895671at2"/>
<sequence length="99" mass="11067">MTPIASWWDDFTPGPGGVMTEEVGVITGELTLRTDLHHDGRIVLNIQYKDADEWYVVEGGRCRLPEPDPLRGEQYHQRALEVLARGGAATGLEVCERFT</sequence>